<evidence type="ECO:0000313" key="5">
    <source>
        <dbReference type="Proteomes" id="UP000070184"/>
    </source>
</evidence>
<dbReference type="PANTHER" id="PTHR40704:SF1">
    <property type="entry name" value="TRANSCRIPTION ELONGATION FACTOR SPT4"/>
    <property type="match status" value="1"/>
</dbReference>
<feature type="binding site" evidence="2">
    <location>
        <position position="19"/>
    </location>
    <ligand>
        <name>Zn(2+)</name>
        <dbReference type="ChEBI" id="CHEBI:29105"/>
    </ligand>
</feature>
<evidence type="ECO:0000256" key="1">
    <source>
        <dbReference type="ARBA" id="ARBA00023163"/>
    </source>
</evidence>
<reference evidence="4 5" key="1">
    <citation type="journal article" date="2016" name="Sci. Rep.">
        <title>Metabolic traits of an uncultured archaeal lineage -MSBL1- from brine pools of the Red Sea.</title>
        <authorList>
            <person name="Mwirichia R."/>
            <person name="Alam I."/>
            <person name="Rashid M."/>
            <person name="Vinu M."/>
            <person name="Ba-Alawi W."/>
            <person name="Anthony Kamau A."/>
            <person name="Kamanda Ngugi D."/>
            <person name="Goker M."/>
            <person name="Klenk H.P."/>
            <person name="Bajic V."/>
            <person name="Stingl U."/>
        </authorList>
    </citation>
    <scope>NUCLEOTIDE SEQUENCE [LARGE SCALE GENOMIC DNA]</scope>
    <source>
        <strain evidence="4">SCGC-AAA259B11</strain>
    </source>
</reference>
<feature type="binding site" evidence="2">
    <location>
        <position position="7"/>
    </location>
    <ligand>
        <name>Zn(2+)</name>
        <dbReference type="ChEBI" id="CHEBI:29105"/>
    </ligand>
</feature>
<comment type="similarity">
    <text evidence="2">Belongs to the archaeal Spt4 family.</text>
</comment>
<keyword evidence="4" id="KW-0240">DNA-directed RNA polymerase</keyword>
<dbReference type="Gene3D" id="2.20.28.90">
    <property type="match status" value="1"/>
</dbReference>
<dbReference type="PANTHER" id="PTHR40704">
    <property type="entry name" value="TRANSCRIPTION ELONGATION FACTOR SPT4"/>
    <property type="match status" value="1"/>
</dbReference>
<evidence type="ECO:0000259" key="3">
    <source>
        <dbReference type="SMART" id="SM01389"/>
    </source>
</evidence>
<dbReference type="GO" id="GO:0000428">
    <property type="term" value="C:DNA-directed RNA polymerase complex"/>
    <property type="evidence" value="ECO:0007669"/>
    <property type="project" value="UniProtKB-KW"/>
</dbReference>
<dbReference type="Pfam" id="PF06093">
    <property type="entry name" value="Spt4"/>
    <property type="match status" value="1"/>
</dbReference>
<evidence type="ECO:0000256" key="2">
    <source>
        <dbReference type="HAMAP-Rule" id="MF_00949"/>
    </source>
</evidence>
<gene>
    <name evidence="2" type="primary">spt4</name>
    <name evidence="4" type="ORF">AKJ61_03785</name>
</gene>
<dbReference type="SMART" id="SM01389">
    <property type="entry name" value="Spt4"/>
    <property type="match status" value="1"/>
</dbReference>
<dbReference type="InterPro" id="IPR007178">
    <property type="entry name" value="Spt4_arch"/>
</dbReference>
<dbReference type="GO" id="GO:0008270">
    <property type="term" value="F:zinc ion binding"/>
    <property type="evidence" value="ECO:0007669"/>
    <property type="project" value="UniProtKB-UniRule"/>
</dbReference>
<dbReference type="HAMAP" id="MF_00949">
    <property type="entry name" value="Spt4_arch"/>
    <property type="match status" value="1"/>
</dbReference>
<evidence type="ECO:0000313" key="4">
    <source>
        <dbReference type="EMBL" id="KXA89002.1"/>
    </source>
</evidence>
<keyword evidence="5" id="KW-1185">Reference proteome</keyword>
<dbReference type="SUPFAM" id="SSF63393">
    <property type="entry name" value="RNA polymerase subunits"/>
    <property type="match status" value="1"/>
</dbReference>
<keyword evidence="2" id="KW-0862">Zinc</keyword>
<dbReference type="NCBIfam" id="NF041664">
    <property type="entry name" value="RNAP_arch_Epp"/>
    <property type="match status" value="1"/>
</dbReference>
<organism evidence="4 5">
    <name type="scientific">candidate division MSBL1 archaeon SCGC-AAA259B11</name>
    <dbReference type="NCBI Taxonomy" id="1698260"/>
    <lineage>
        <taxon>Archaea</taxon>
        <taxon>Methanobacteriati</taxon>
        <taxon>Methanobacteriota</taxon>
        <taxon>candidate division MSBL1</taxon>
    </lineage>
</organism>
<feature type="binding site" evidence="2">
    <location>
        <position position="22"/>
    </location>
    <ligand>
        <name>Zn(2+)</name>
        <dbReference type="ChEBI" id="CHEBI:29105"/>
    </ligand>
</feature>
<comment type="caution">
    <text evidence="4">The sequence shown here is derived from an EMBL/GenBank/DDBJ whole genome shotgun (WGS) entry which is preliminary data.</text>
</comment>
<name>A0A133U485_9EURY</name>
<keyword evidence="2" id="KW-0805">Transcription regulation</keyword>
<keyword evidence="2" id="KW-0479">Metal-binding</keyword>
<feature type="domain" description="Spt4/RpoE2 zinc finger" evidence="3">
    <location>
        <begin position="4"/>
        <end position="62"/>
    </location>
</feature>
<keyword evidence="1 2" id="KW-0804">Transcription</keyword>
<sequence length="62" mass="6943">MMPEKACKKCNRIVEGNVCPICGDSSLSEEWRGYVIILDPENSQIAGKMNVDTPGRYALRVR</sequence>
<dbReference type="InterPro" id="IPR029040">
    <property type="entry name" value="RPABC4/Spt4"/>
</dbReference>
<dbReference type="GO" id="GO:0006355">
    <property type="term" value="P:regulation of DNA-templated transcription"/>
    <property type="evidence" value="ECO:0007669"/>
    <property type="project" value="UniProtKB-UniRule"/>
</dbReference>
<protein>
    <recommendedName>
        <fullName evidence="2">Transcription elongation factor Spt4</fullName>
    </recommendedName>
</protein>
<feature type="binding site" evidence="2">
    <location>
        <position position="10"/>
    </location>
    <ligand>
        <name>Zn(2+)</name>
        <dbReference type="ChEBI" id="CHEBI:29105"/>
    </ligand>
</feature>
<comment type="function">
    <text evidence="2">Stimulates transcription elongation.</text>
</comment>
<dbReference type="Proteomes" id="UP000070184">
    <property type="component" value="Unassembled WGS sequence"/>
</dbReference>
<dbReference type="InterPro" id="IPR022800">
    <property type="entry name" value="Spt4/RpoE2_Znf"/>
</dbReference>
<comment type="subunit">
    <text evidence="2">Heterodimer composed of Spt4 and Spt5.</text>
</comment>
<accession>A0A133U485</accession>
<proteinExistence type="inferred from homology"/>
<dbReference type="AlphaFoldDB" id="A0A133U485"/>
<dbReference type="EMBL" id="LHXK01000063">
    <property type="protein sequence ID" value="KXA89002.1"/>
    <property type="molecule type" value="Genomic_DNA"/>
</dbReference>
<dbReference type="InterPro" id="IPR038589">
    <property type="entry name" value="Spt4_dom_sf"/>
</dbReference>